<dbReference type="SUPFAM" id="SSF51735">
    <property type="entry name" value="NAD(P)-binding Rossmann-fold domains"/>
    <property type="match status" value="1"/>
</dbReference>
<dbReference type="AlphaFoldDB" id="A0A7C4AJL3"/>
<feature type="domain" description="NAD-dependent epimerase/dehydratase" evidence="1">
    <location>
        <begin position="4"/>
        <end position="220"/>
    </location>
</feature>
<sequence length="320" mass="36616">MKAIVTGGTGFIGSHLVEKLLMESFDVYCIVRDPSKLRFLQGIDVKIIKADCSDKESLKKIEWDFDYIFNLSGITKATHLEEFFLSNYIGTKNLIEVVSEVNRHIKRFIHVSSLAAVGPCLDGQPVTEKTEPHPVSEYGKSKLLGEKAVEFFKDKLPVTIIRPPAVYGPRDRDFLTFFKIIKMGFVFYFTEAVYSLVYIDDLIDGIIKASKCEKATGETFFIADSKPYDTNQIVSAISEALSKRPLKIRIPEKAGIFFIKIFQKFDKKSIINNDKLKELTQPCWVCSTEKAERLLGFKTKTELKEGMLWTAKWYKMNQWI</sequence>
<dbReference type="Gene3D" id="3.40.50.720">
    <property type="entry name" value="NAD(P)-binding Rossmann-like Domain"/>
    <property type="match status" value="1"/>
</dbReference>
<reference evidence="2" key="1">
    <citation type="journal article" date="2020" name="mSystems">
        <title>Genome- and Community-Level Interaction Insights into Carbon Utilization and Element Cycling Functions of Hydrothermarchaeota in Hydrothermal Sediment.</title>
        <authorList>
            <person name="Zhou Z."/>
            <person name="Liu Y."/>
            <person name="Xu W."/>
            <person name="Pan J."/>
            <person name="Luo Z.H."/>
            <person name="Li M."/>
        </authorList>
    </citation>
    <scope>NUCLEOTIDE SEQUENCE [LARGE SCALE GENOMIC DNA]</scope>
    <source>
        <strain evidence="2">SpSt-788</strain>
    </source>
</reference>
<accession>A0A7C4AJL3</accession>
<comment type="caution">
    <text evidence="2">The sequence shown here is derived from an EMBL/GenBank/DDBJ whole genome shotgun (WGS) entry which is preliminary data.</text>
</comment>
<dbReference type="InterPro" id="IPR036291">
    <property type="entry name" value="NAD(P)-bd_dom_sf"/>
</dbReference>
<evidence type="ECO:0000313" key="2">
    <source>
        <dbReference type="EMBL" id="HGG99695.1"/>
    </source>
</evidence>
<gene>
    <name evidence="2" type="ORF">ENV75_04520</name>
</gene>
<dbReference type="InterPro" id="IPR001509">
    <property type="entry name" value="Epimerase_deHydtase"/>
</dbReference>
<name>A0A7C4AJL3_9BACT</name>
<organism evidence="2">
    <name type="scientific">Thermodesulfovibrio aggregans</name>
    <dbReference type="NCBI Taxonomy" id="86166"/>
    <lineage>
        <taxon>Bacteria</taxon>
        <taxon>Pseudomonadati</taxon>
        <taxon>Nitrospirota</taxon>
        <taxon>Thermodesulfovibrionia</taxon>
        <taxon>Thermodesulfovibrionales</taxon>
        <taxon>Thermodesulfovibrionaceae</taxon>
        <taxon>Thermodesulfovibrio</taxon>
    </lineage>
</organism>
<protein>
    <submittedName>
        <fullName evidence="2">NAD(P)-dependent oxidoreductase</fullName>
    </submittedName>
</protein>
<dbReference type="Pfam" id="PF01370">
    <property type="entry name" value="Epimerase"/>
    <property type="match status" value="1"/>
</dbReference>
<evidence type="ECO:0000259" key="1">
    <source>
        <dbReference type="Pfam" id="PF01370"/>
    </source>
</evidence>
<dbReference type="EMBL" id="DTHO01000050">
    <property type="protein sequence ID" value="HGG99695.1"/>
    <property type="molecule type" value="Genomic_DNA"/>
</dbReference>
<dbReference type="PANTHER" id="PTHR43245">
    <property type="entry name" value="BIFUNCTIONAL POLYMYXIN RESISTANCE PROTEIN ARNA"/>
    <property type="match status" value="1"/>
</dbReference>
<proteinExistence type="predicted"/>
<dbReference type="InterPro" id="IPR050177">
    <property type="entry name" value="Lipid_A_modif_metabolic_enz"/>
</dbReference>